<proteinExistence type="predicted"/>
<dbReference type="PANTHER" id="PTHR11895:SF176">
    <property type="entry name" value="AMIDASE AMID-RELATED"/>
    <property type="match status" value="1"/>
</dbReference>
<keyword evidence="2" id="KW-0808">Transferase</keyword>
<evidence type="ECO:0000313" key="3">
    <source>
        <dbReference type="Proteomes" id="UP000238392"/>
    </source>
</evidence>
<dbReference type="SUPFAM" id="SSF75304">
    <property type="entry name" value="Amidase signature (AS) enzymes"/>
    <property type="match status" value="1"/>
</dbReference>
<feature type="domain" description="Amidase" evidence="1">
    <location>
        <begin position="25"/>
        <end position="431"/>
    </location>
</feature>
<dbReference type="Pfam" id="PF01425">
    <property type="entry name" value="Amidase"/>
    <property type="match status" value="1"/>
</dbReference>
<evidence type="ECO:0000313" key="2">
    <source>
        <dbReference type="EMBL" id="PRY91788.1"/>
    </source>
</evidence>
<dbReference type="PANTHER" id="PTHR11895">
    <property type="entry name" value="TRANSAMIDASE"/>
    <property type="match status" value="1"/>
</dbReference>
<dbReference type="PROSITE" id="PS00571">
    <property type="entry name" value="AMIDASES"/>
    <property type="match status" value="1"/>
</dbReference>
<comment type="caution">
    <text evidence="2">The sequence shown here is derived from an EMBL/GenBank/DDBJ whole genome shotgun (WGS) entry which is preliminary data.</text>
</comment>
<dbReference type="InterPro" id="IPR023631">
    <property type="entry name" value="Amidase_dom"/>
</dbReference>
<dbReference type="EMBL" id="PVTQ01000003">
    <property type="protein sequence ID" value="PRY91788.1"/>
    <property type="molecule type" value="Genomic_DNA"/>
</dbReference>
<dbReference type="Proteomes" id="UP000238392">
    <property type="component" value="Unassembled WGS sequence"/>
</dbReference>
<dbReference type="InterPro" id="IPR000120">
    <property type="entry name" value="Amidase"/>
</dbReference>
<dbReference type="InterPro" id="IPR020556">
    <property type="entry name" value="Amidase_CS"/>
</dbReference>
<dbReference type="GO" id="GO:0016740">
    <property type="term" value="F:transferase activity"/>
    <property type="evidence" value="ECO:0007669"/>
    <property type="project" value="UniProtKB-KW"/>
</dbReference>
<keyword evidence="3" id="KW-1185">Reference proteome</keyword>
<reference evidence="2 3" key="1">
    <citation type="submission" date="2018-03" db="EMBL/GenBank/DDBJ databases">
        <title>Genomic Encyclopedia of Archaeal and Bacterial Type Strains, Phase II (KMG-II): from individual species to whole genera.</title>
        <authorList>
            <person name="Goeker M."/>
        </authorList>
    </citation>
    <scope>NUCLEOTIDE SEQUENCE [LARGE SCALE GENOMIC DNA]</scope>
    <source>
        <strain evidence="2 3">DSM 100212</strain>
    </source>
</reference>
<dbReference type="RefSeq" id="WP_106263443.1">
    <property type="nucleotide sequence ID" value="NZ_PVTQ01000003.1"/>
</dbReference>
<protein>
    <submittedName>
        <fullName evidence="2">Aspartyl-tRNA(Asn)/glutamyl-tRNA(Gln) amidotransferase subunit A</fullName>
    </submittedName>
</protein>
<gene>
    <name evidence="2" type="ORF">CLV74_103377</name>
</gene>
<name>A0A2T0WYL4_9RHOB</name>
<dbReference type="OrthoDB" id="9811471at2"/>
<sequence>MQQWLTRSAAEQGRAIGRGDLDPVELAQAYLEAIAAHEFGDRIYARTTSDRALAEAQAAAFRAKNGVRRGVLDGVPVSWKDLFDSAGVATEAGSQLLAGRVPETDAKVLADATLQGMVCLGKTHMTELAFSGMGLNPCTASPPNSNDPECASGGSSSGAATSVAFGLAAAGIGSDTGGSVRIPACWNDLVGLKTTSGLLSLQGVVPLCPSFDTVGPLTRTVEDAGLILAALLGEKAADLKGASLVGRHFALLKTVAMDGVRSGPAQGFDRARRALEAAGAKITEIDAPEITEAFALVPFLYGPEAYATQGELIETAPEKMFPPVLARFRGGKGIEGIETIRAWTKLNDIRARWNARIAGFDAVIHPTAPNLPPRIDRMLEDEAYFTSENLLALRNTRICNLSGGAALTLPTGETSAGITLLGGPLSEGRLLRLGAALEPLLGA</sequence>
<organism evidence="2 3">
    <name type="scientific">Donghicola tyrosinivorans</name>
    <dbReference type="NCBI Taxonomy" id="1652492"/>
    <lineage>
        <taxon>Bacteria</taxon>
        <taxon>Pseudomonadati</taxon>
        <taxon>Pseudomonadota</taxon>
        <taxon>Alphaproteobacteria</taxon>
        <taxon>Rhodobacterales</taxon>
        <taxon>Roseobacteraceae</taxon>
        <taxon>Donghicola</taxon>
    </lineage>
</organism>
<dbReference type="InterPro" id="IPR036928">
    <property type="entry name" value="AS_sf"/>
</dbReference>
<accession>A0A2T0WYL4</accession>
<dbReference type="Gene3D" id="3.90.1300.10">
    <property type="entry name" value="Amidase signature (AS) domain"/>
    <property type="match status" value="1"/>
</dbReference>
<evidence type="ECO:0000259" key="1">
    <source>
        <dbReference type="Pfam" id="PF01425"/>
    </source>
</evidence>
<dbReference type="AlphaFoldDB" id="A0A2T0WYL4"/>